<dbReference type="InterPro" id="IPR016149">
    <property type="entry name" value="Casein_kin_II_reg-sub_N"/>
</dbReference>
<dbReference type="SMART" id="SM01085">
    <property type="entry name" value="CK_II_beta"/>
    <property type="match status" value="1"/>
</dbReference>
<comment type="similarity">
    <text evidence="1 2">Belongs to the casein kinase 2 subunit beta family.</text>
</comment>
<dbReference type="EMBL" id="DS113489">
    <property type="protein sequence ID" value="EAY03962.1"/>
    <property type="molecule type" value="Genomic_DNA"/>
</dbReference>
<dbReference type="FunFam" id="2.20.25.20:FF:000001">
    <property type="entry name" value="Casein kinase II subunit beta"/>
    <property type="match status" value="1"/>
</dbReference>
<dbReference type="GO" id="GO:0005956">
    <property type="term" value="C:protein kinase CK2 complex"/>
    <property type="evidence" value="ECO:0000318"/>
    <property type="project" value="GO_Central"/>
</dbReference>
<proteinExistence type="inferred from homology"/>
<dbReference type="Gene3D" id="2.20.25.20">
    <property type="match status" value="1"/>
</dbReference>
<gene>
    <name evidence="3" type="ORF">TVAG_314920</name>
</gene>
<comment type="subunit">
    <text evidence="2">Tetramer of two alpha and two beta subunits.</text>
</comment>
<dbReference type="SUPFAM" id="SSF57798">
    <property type="entry name" value="Casein kinase II beta subunit"/>
    <property type="match status" value="1"/>
</dbReference>
<protein>
    <recommendedName>
        <fullName evidence="2">Casein kinase II subunit beta</fullName>
        <shortName evidence="2">CK II beta</shortName>
    </recommendedName>
</protein>
<reference evidence="3" key="1">
    <citation type="submission" date="2006-10" db="EMBL/GenBank/DDBJ databases">
        <authorList>
            <person name="Amadeo P."/>
            <person name="Zhao Q."/>
            <person name="Wortman J."/>
            <person name="Fraser-Liggett C."/>
            <person name="Carlton J."/>
        </authorList>
    </citation>
    <scope>NUCLEOTIDE SEQUENCE</scope>
    <source>
        <strain evidence="3">G3</strain>
    </source>
</reference>
<dbReference type="Pfam" id="PF01214">
    <property type="entry name" value="CK_II_beta"/>
    <property type="match status" value="1"/>
</dbReference>
<evidence type="ECO:0000256" key="2">
    <source>
        <dbReference type="RuleBase" id="RU361268"/>
    </source>
</evidence>
<dbReference type="Gene3D" id="1.10.1820.10">
    <property type="entry name" value="protein kinase ck2 holoenzyme, chain C, domain 1"/>
    <property type="match status" value="1"/>
</dbReference>
<evidence type="ECO:0000313" key="3">
    <source>
        <dbReference type="EMBL" id="EAY03962.1"/>
    </source>
</evidence>
<dbReference type="SMR" id="A2ETT1"/>
<dbReference type="VEuPathDB" id="TrichDB:TVAG_314920"/>
<dbReference type="InterPro" id="IPR000704">
    <property type="entry name" value="Casein_kinase_II_reg-sub"/>
</dbReference>
<organism evidence="3 4">
    <name type="scientific">Trichomonas vaginalis (strain ATCC PRA-98 / G3)</name>
    <dbReference type="NCBI Taxonomy" id="412133"/>
    <lineage>
        <taxon>Eukaryota</taxon>
        <taxon>Metamonada</taxon>
        <taxon>Parabasalia</taxon>
        <taxon>Trichomonadida</taxon>
        <taxon>Trichomonadidae</taxon>
        <taxon>Trichomonas</taxon>
    </lineage>
</organism>
<evidence type="ECO:0000256" key="1">
    <source>
        <dbReference type="ARBA" id="ARBA00006941"/>
    </source>
</evidence>
<dbReference type="Proteomes" id="UP000001542">
    <property type="component" value="Unassembled WGS sequence"/>
</dbReference>
<dbReference type="VEuPathDB" id="TrichDB:TVAGG3_0924560"/>
<dbReference type="GO" id="GO:0019887">
    <property type="term" value="F:protein kinase regulator activity"/>
    <property type="evidence" value="ECO:0000318"/>
    <property type="project" value="GO_Central"/>
</dbReference>
<dbReference type="InterPro" id="IPR035991">
    <property type="entry name" value="Casein_kinase_II_beta-like"/>
</dbReference>
<dbReference type="AlphaFoldDB" id="A2ETT1"/>
<evidence type="ECO:0000313" key="4">
    <source>
        <dbReference type="Proteomes" id="UP000001542"/>
    </source>
</evidence>
<name>A2ETT1_TRIV3</name>
<dbReference type="InParanoid" id="A2ETT1"/>
<dbReference type="eggNOG" id="KOG3092">
    <property type="taxonomic scope" value="Eukaryota"/>
</dbReference>
<dbReference type="OrthoDB" id="3971593at2759"/>
<dbReference type="GO" id="GO:0005737">
    <property type="term" value="C:cytoplasm"/>
    <property type="evidence" value="ECO:0000318"/>
    <property type="project" value="GO_Central"/>
</dbReference>
<dbReference type="STRING" id="5722.A2ETT1"/>
<reference evidence="3" key="2">
    <citation type="journal article" date="2007" name="Science">
        <title>Draft genome sequence of the sexually transmitted pathogen Trichomonas vaginalis.</title>
        <authorList>
            <person name="Carlton J.M."/>
            <person name="Hirt R.P."/>
            <person name="Silva J.C."/>
            <person name="Delcher A.L."/>
            <person name="Schatz M."/>
            <person name="Zhao Q."/>
            <person name="Wortman J.R."/>
            <person name="Bidwell S.L."/>
            <person name="Alsmark U.C.M."/>
            <person name="Besteiro S."/>
            <person name="Sicheritz-Ponten T."/>
            <person name="Noel C.J."/>
            <person name="Dacks J.B."/>
            <person name="Foster P.G."/>
            <person name="Simillion C."/>
            <person name="Van de Peer Y."/>
            <person name="Miranda-Saavedra D."/>
            <person name="Barton G.J."/>
            <person name="Westrop G.D."/>
            <person name="Mueller S."/>
            <person name="Dessi D."/>
            <person name="Fiori P.L."/>
            <person name="Ren Q."/>
            <person name="Paulsen I."/>
            <person name="Zhang H."/>
            <person name="Bastida-Corcuera F.D."/>
            <person name="Simoes-Barbosa A."/>
            <person name="Brown M.T."/>
            <person name="Hayes R.D."/>
            <person name="Mukherjee M."/>
            <person name="Okumura C.Y."/>
            <person name="Schneider R."/>
            <person name="Smith A.J."/>
            <person name="Vanacova S."/>
            <person name="Villalvazo M."/>
            <person name="Haas B.J."/>
            <person name="Pertea M."/>
            <person name="Feldblyum T.V."/>
            <person name="Utterback T.R."/>
            <person name="Shu C.L."/>
            <person name="Osoegawa K."/>
            <person name="de Jong P.J."/>
            <person name="Hrdy I."/>
            <person name="Horvathova L."/>
            <person name="Zubacova Z."/>
            <person name="Dolezal P."/>
            <person name="Malik S.B."/>
            <person name="Logsdon J.M. Jr."/>
            <person name="Henze K."/>
            <person name="Gupta A."/>
            <person name="Wang C.C."/>
            <person name="Dunne R.L."/>
            <person name="Upcroft J.A."/>
            <person name="Upcroft P."/>
            <person name="White O."/>
            <person name="Salzberg S.L."/>
            <person name="Tang P."/>
            <person name="Chiu C.-H."/>
            <person name="Lee Y.-S."/>
            <person name="Embley T.M."/>
            <person name="Coombs G.H."/>
            <person name="Mottram J.C."/>
            <person name="Tachezy J."/>
            <person name="Fraser-Liggett C.M."/>
            <person name="Johnson P.J."/>
        </authorList>
    </citation>
    <scope>NUCLEOTIDE SEQUENCE [LARGE SCALE GENOMIC DNA]</scope>
    <source>
        <strain evidence="3">G3</strain>
    </source>
</reference>
<accession>A2ETT1</accession>
<keyword evidence="4" id="KW-1185">Reference proteome</keyword>
<dbReference type="FunFam" id="1.10.1820.10:FF:000005">
    <property type="entry name" value="Casein kinase II subunit beta"/>
    <property type="match status" value="1"/>
</dbReference>
<dbReference type="PANTHER" id="PTHR11740">
    <property type="entry name" value="CASEIN KINASE II SUBUNIT BETA"/>
    <property type="match status" value="1"/>
</dbReference>
<sequence>MKGWIDNILARNPYKILVRVPDEFIKEQAQDKEIQALSKHPQTALKLILQKTNSTESTSVEEDTMALYGGIHARYIETDEGMAALLEKYKEQIFHRCPRVLCRCCLCLPYGVSTTPSEVHVQWYCPNCSDVYALDSDDTKKIDGSWFGPNYIRSFLNKYPGVIPTEPALAYEPRIFGFRLYASDKPKE</sequence>
<dbReference type="PRINTS" id="PR00472">
    <property type="entry name" value="CASNKINASEII"/>
</dbReference>
<dbReference type="PANTHER" id="PTHR11740:SF0">
    <property type="entry name" value="CASEIN KINASE II SUBUNIT BETA"/>
    <property type="match status" value="1"/>
</dbReference>